<dbReference type="GO" id="GO:0016151">
    <property type="term" value="F:nickel cation binding"/>
    <property type="evidence" value="ECO:0007669"/>
    <property type="project" value="UniProtKB-UniRule"/>
</dbReference>
<keyword evidence="2" id="KW-0456">Lyase</keyword>
<gene>
    <name evidence="3" type="ordered locus">Metfor_0224</name>
</gene>
<reference evidence="4" key="1">
    <citation type="submission" date="2011-12" db="EMBL/GenBank/DDBJ databases">
        <title>Complete sequence of Methanoregula formicicum SMSP.</title>
        <authorList>
            <person name="Lucas S."/>
            <person name="Han J."/>
            <person name="Lapidus A."/>
            <person name="Cheng J.-F."/>
            <person name="Goodwin L."/>
            <person name="Pitluck S."/>
            <person name="Peters L."/>
            <person name="Ovchinnikova G."/>
            <person name="Teshima H."/>
            <person name="Detter J.C."/>
            <person name="Han C."/>
            <person name="Tapia R."/>
            <person name="Land M."/>
            <person name="Hauser L."/>
            <person name="Kyrpides N."/>
            <person name="Ivanova N."/>
            <person name="Pagani I."/>
            <person name="Imachi H."/>
            <person name="Tamaki H."/>
            <person name="Sekiguchi Y."/>
            <person name="Kamagata Y."/>
            <person name="Cadillo-Quiroz H."/>
            <person name="Zinder S."/>
            <person name="Liu W.-T."/>
            <person name="Woyke T."/>
        </authorList>
    </citation>
    <scope>NUCLEOTIDE SEQUENCE [LARGE SCALE GENOMIC DNA]</scope>
    <source>
        <strain evidence="4">DSM 22288 / NBRC 105244 / SMSP</strain>
    </source>
</reference>
<sequence length="396" mass="42120">MRVLILDPFHGAAGDMITAALLDCGADRNIVVRAMKAVVAEPKISRVTRAGIQALRIETKALPVHRTLSEVLERLDTAAPHVPALAMARRVFERINAAEEEVHGGHVHFHEIGADDAIADIVGACTALHTLGIDRVHILPVTLGHGTGTGSHGTFPIPAPATAAILRHANLSTISGVHAGELCTPTGAALLAEFQAAAGAPGELPAYTIKALGYGAGTRDPAHAPNVLRAMVVETTGTNSGNPEDTVDILETNVDDVSGEVIAHAIARFMDAGARDASAIPIVMKKGRPGYLIRVICLPETSTKIAELMAMELGTLGIRCIPSVHRFIAERTVEEIEVEIAGTTKKCPVKLGWMHGSVYMLKAEFEPARIFSSEVGIPVREVLRIIEETAWKQVRK</sequence>
<name>L0HBC0_METFS</name>
<dbReference type="EMBL" id="CP003167">
    <property type="protein sequence ID" value="AGB01305.1"/>
    <property type="molecule type" value="Genomic_DNA"/>
</dbReference>
<organism evidence="3 4">
    <name type="scientific">Methanoregula formicica (strain DSM 22288 / NBRC 105244 / SMSP)</name>
    <dbReference type="NCBI Taxonomy" id="593750"/>
    <lineage>
        <taxon>Archaea</taxon>
        <taxon>Methanobacteriati</taxon>
        <taxon>Methanobacteriota</taxon>
        <taxon>Stenosarchaea group</taxon>
        <taxon>Methanomicrobia</taxon>
        <taxon>Methanomicrobiales</taxon>
        <taxon>Methanoregulaceae</taxon>
        <taxon>Methanoregula</taxon>
    </lineage>
</organism>
<dbReference type="Pfam" id="PF01969">
    <property type="entry name" value="Ni_insertion"/>
    <property type="match status" value="1"/>
</dbReference>
<dbReference type="NCBIfam" id="TIGR00299">
    <property type="entry name" value="nickel pincer cofactor biosynthesis protein LarC"/>
    <property type="match status" value="1"/>
</dbReference>
<keyword evidence="4" id="KW-1185">Reference proteome</keyword>
<reference evidence="3 4" key="2">
    <citation type="journal article" date="2014" name="Genome Announc.">
        <title>Complete Genome Sequence of Methanoregula formicica SMSPT, a Mesophilic Hydrogenotrophic Methanogen Isolated from a Methanogenic Upflow Anaerobic Sludge Blanket Reactor.</title>
        <authorList>
            <person name="Yamamoto K."/>
            <person name="Tamaki H."/>
            <person name="Cadillo-Quiroz H."/>
            <person name="Imachi H."/>
            <person name="Kyrpides N."/>
            <person name="Woyke T."/>
            <person name="Goodwin L."/>
            <person name="Zinder S.H."/>
            <person name="Kamagata Y."/>
            <person name="Liu W.T."/>
        </authorList>
    </citation>
    <scope>NUCLEOTIDE SEQUENCE [LARGE SCALE GENOMIC DNA]</scope>
    <source>
        <strain evidence="4">DSM 22288 / NBRC 105244 / SMSP</strain>
    </source>
</reference>
<accession>L0HBC0</accession>
<dbReference type="GO" id="GO:0016829">
    <property type="term" value="F:lyase activity"/>
    <property type="evidence" value="ECO:0007669"/>
    <property type="project" value="UniProtKB-UniRule"/>
</dbReference>
<protein>
    <recommendedName>
        <fullName evidence="2">Putative nickel insertion protein</fullName>
    </recommendedName>
</protein>
<proteinExistence type="inferred from homology"/>
<dbReference type="PANTHER" id="PTHR36566:SF1">
    <property type="entry name" value="PYRIDINIUM-3,5-BISTHIOCARBOXYLIC ACID MONONUCLEOTIDE NICKEL INSERTION PROTEIN"/>
    <property type="match status" value="1"/>
</dbReference>
<dbReference type="InParanoid" id="L0HBC0"/>
<dbReference type="Proteomes" id="UP000010824">
    <property type="component" value="Chromosome"/>
</dbReference>
<dbReference type="Gene3D" id="3.10.20.300">
    <property type="entry name" value="mk0293 like domain"/>
    <property type="match status" value="1"/>
</dbReference>
<dbReference type="STRING" id="593750.Metfor_0224"/>
<dbReference type="Gene3D" id="3.30.70.1380">
    <property type="entry name" value="Transcriptional regulatory protein pf0864 domain like"/>
    <property type="match status" value="1"/>
</dbReference>
<dbReference type="GeneID" id="14308897"/>
<evidence type="ECO:0000313" key="4">
    <source>
        <dbReference type="Proteomes" id="UP000010824"/>
    </source>
</evidence>
<evidence type="ECO:0000313" key="3">
    <source>
        <dbReference type="EMBL" id="AGB01305.1"/>
    </source>
</evidence>
<dbReference type="PANTHER" id="PTHR36566">
    <property type="entry name" value="NICKEL INSERTION PROTEIN-RELATED"/>
    <property type="match status" value="1"/>
</dbReference>
<dbReference type="InterPro" id="IPR002822">
    <property type="entry name" value="Ni_insertion"/>
</dbReference>
<dbReference type="AlphaFoldDB" id="L0HBC0"/>
<dbReference type="KEGG" id="mfo:Metfor_0224"/>
<dbReference type="HAMAP" id="MF_01074">
    <property type="entry name" value="LarC"/>
    <property type="match status" value="1"/>
</dbReference>
<evidence type="ECO:0000256" key="2">
    <source>
        <dbReference type="HAMAP-Rule" id="MF_01074"/>
    </source>
</evidence>
<dbReference type="RefSeq" id="WP_015284269.1">
    <property type="nucleotide sequence ID" value="NC_019943.1"/>
</dbReference>
<comment type="similarity">
    <text evidence="2">Belongs to the LarC family.</text>
</comment>
<keyword evidence="1 2" id="KW-0533">Nickel</keyword>
<evidence type="ECO:0000256" key="1">
    <source>
        <dbReference type="ARBA" id="ARBA00022596"/>
    </source>
</evidence>
<dbReference type="eggNOG" id="arCOG02701">
    <property type="taxonomic scope" value="Archaea"/>
</dbReference>
<dbReference type="HOGENOM" id="CLU_028523_2_1_2"/>
<dbReference type="OrthoDB" id="10691at2157"/>